<dbReference type="CDD" id="cd04726">
    <property type="entry name" value="KGPDC_HPS"/>
    <property type="match status" value="1"/>
</dbReference>
<evidence type="ECO:0000256" key="1">
    <source>
        <dbReference type="ARBA" id="ARBA00000718"/>
    </source>
</evidence>
<name>A0A0M5IL33_9CORY</name>
<accession>A0A0M5IL33</accession>
<dbReference type="KEGG" id="cdx:CDES_00570"/>
<dbReference type="GO" id="GO:0043801">
    <property type="term" value="F:hexulose-6-phosphate synthase activity"/>
    <property type="evidence" value="ECO:0007669"/>
    <property type="project" value="UniProtKB-EC"/>
</dbReference>
<sequence>MRKLMKIQFAIDVVTLKDAVRLAQATAEHVDILELGTPLIKSEGMRIIEVMREAHPDKKILADLKTMDAGELEAELAFSAGADYVTVLGVADDSTVRGAIAAADTHGKAIVVDLIGVDDKITRAREVVDLGAAFVEFHAGLDEQSQPGYSLDTLLTAGTRAGVPFAVAGGVSLDTMVTVYEAGADVAVVGSALYSAADPAQMARHMKEATAQSWPATS</sequence>
<organism evidence="8 9">
    <name type="scientific">Corynebacterium deserti GIMN1.010</name>
    <dbReference type="NCBI Taxonomy" id="931089"/>
    <lineage>
        <taxon>Bacteria</taxon>
        <taxon>Bacillati</taxon>
        <taxon>Actinomycetota</taxon>
        <taxon>Actinomycetes</taxon>
        <taxon>Mycobacteriales</taxon>
        <taxon>Corynebacteriaceae</taxon>
        <taxon>Corynebacterium</taxon>
    </lineage>
</organism>
<dbReference type="GO" id="GO:0033982">
    <property type="term" value="F:3-dehydro-L-gulonate-6-phosphate decarboxylase activity"/>
    <property type="evidence" value="ECO:0007669"/>
    <property type="project" value="TreeGrafter"/>
</dbReference>
<dbReference type="SMART" id="SM00934">
    <property type="entry name" value="OMPdecase"/>
    <property type="match status" value="1"/>
</dbReference>
<proteinExistence type="inferred from homology"/>
<gene>
    <name evidence="8" type="primary">rmpA</name>
    <name evidence="8" type="ORF">CDES_00570</name>
</gene>
<dbReference type="InterPro" id="IPR041710">
    <property type="entry name" value="HPS/KGPDC"/>
</dbReference>
<evidence type="ECO:0000259" key="7">
    <source>
        <dbReference type="SMART" id="SM00934"/>
    </source>
</evidence>
<dbReference type="Pfam" id="PF00215">
    <property type="entry name" value="OMPdecase"/>
    <property type="match status" value="1"/>
</dbReference>
<dbReference type="Gene3D" id="3.20.20.70">
    <property type="entry name" value="Aldolase class I"/>
    <property type="match status" value="1"/>
</dbReference>
<evidence type="ECO:0000256" key="3">
    <source>
        <dbReference type="ARBA" id="ARBA00006350"/>
    </source>
</evidence>
<dbReference type="NCBIfam" id="TIGR03128">
    <property type="entry name" value="RuMP_HxlA"/>
    <property type="match status" value="1"/>
</dbReference>
<dbReference type="InterPro" id="IPR013785">
    <property type="entry name" value="Aldolase_TIM"/>
</dbReference>
<dbReference type="GO" id="GO:0019854">
    <property type="term" value="P:L-ascorbic acid catabolic process"/>
    <property type="evidence" value="ECO:0007669"/>
    <property type="project" value="TreeGrafter"/>
</dbReference>
<comment type="catalytic activity">
    <reaction evidence="1">
        <text>D-ribulose 5-phosphate + formaldehyde = D-arabino-hex-3-ulose 6-phosphate</text>
        <dbReference type="Rhea" id="RHEA:25201"/>
        <dbReference type="ChEBI" id="CHEBI:16842"/>
        <dbReference type="ChEBI" id="CHEBI:58121"/>
        <dbReference type="ChEBI" id="CHEBI:58542"/>
        <dbReference type="EC" id="4.1.2.43"/>
    </reaction>
</comment>
<comment type="pathway">
    <text evidence="2">One-carbon metabolism; formaldehyde assimilation via RuMP pathway; D-fructose 6-phosphate from D-ribulose 5-phosphate and formaldehyde: step 1/2.</text>
</comment>
<dbReference type="AlphaFoldDB" id="A0A0M5IL33"/>
<dbReference type="InterPro" id="IPR001754">
    <property type="entry name" value="OMPdeCOase_dom"/>
</dbReference>
<evidence type="ECO:0000313" key="9">
    <source>
        <dbReference type="Proteomes" id="UP000068067"/>
    </source>
</evidence>
<dbReference type="SUPFAM" id="SSF51366">
    <property type="entry name" value="Ribulose-phoshate binding barrel"/>
    <property type="match status" value="1"/>
</dbReference>
<keyword evidence="6" id="KW-0119">Carbohydrate metabolism</keyword>
<dbReference type="GO" id="GO:0019647">
    <property type="term" value="P:formaldehyde assimilation via ribulose monophosphate cycle"/>
    <property type="evidence" value="ECO:0007669"/>
    <property type="project" value="UniProtKB-UniPathway"/>
</dbReference>
<dbReference type="Proteomes" id="UP000068067">
    <property type="component" value="Chromosome"/>
</dbReference>
<dbReference type="STRING" id="931089.CDES_00570"/>
<keyword evidence="9" id="KW-1185">Reference proteome</keyword>
<dbReference type="InterPro" id="IPR011060">
    <property type="entry name" value="RibuloseP-bd_barrel"/>
</dbReference>
<evidence type="ECO:0000256" key="4">
    <source>
        <dbReference type="ARBA" id="ARBA00012890"/>
    </source>
</evidence>
<dbReference type="EMBL" id="CP009220">
    <property type="protein sequence ID" value="ALC04594.1"/>
    <property type="molecule type" value="Genomic_DNA"/>
</dbReference>
<dbReference type="FunFam" id="3.20.20.70:FF:000022">
    <property type="entry name" value="3-keto-L-gulonate-6-phosphate decarboxylase UlaD"/>
    <property type="match status" value="1"/>
</dbReference>
<protein>
    <recommendedName>
        <fullName evidence="4">3-hexulose-6-phosphate synthase</fullName>
        <ecNumber evidence="4">4.1.2.43</ecNumber>
    </recommendedName>
</protein>
<evidence type="ECO:0000313" key="8">
    <source>
        <dbReference type="EMBL" id="ALC04594.1"/>
    </source>
</evidence>
<dbReference type="PATRIC" id="fig|931089.4.peg.115"/>
<dbReference type="GO" id="GO:0006207">
    <property type="term" value="P:'de novo' pyrimidine nucleobase biosynthetic process"/>
    <property type="evidence" value="ECO:0007669"/>
    <property type="project" value="InterPro"/>
</dbReference>
<dbReference type="GO" id="GO:0004590">
    <property type="term" value="F:orotidine-5'-phosphate decarboxylase activity"/>
    <property type="evidence" value="ECO:0007669"/>
    <property type="project" value="InterPro"/>
</dbReference>
<evidence type="ECO:0000256" key="2">
    <source>
        <dbReference type="ARBA" id="ARBA00005014"/>
    </source>
</evidence>
<comment type="similarity">
    <text evidence="3">Belongs to the HPS/KGPDC family. HPS subfamily.</text>
</comment>
<dbReference type="PANTHER" id="PTHR35039">
    <property type="entry name" value="3-KETO-L-GULONATE-6-PHOSPHATE DECARBOXYLASE SGBH-RELATED"/>
    <property type="match status" value="1"/>
</dbReference>
<dbReference type="InterPro" id="IPR017553">
    <property type="entry name" value="3-hexulose-6-phosphate_synth"/>
</dbReference>
<dbReference type="UniPathway" id="UPA00294">
    <property type="reaction ID" value="UER00434"/>
</dbReference>
<dbReference type="PANTHER" id="PTHR35039:SF3">
    <property type="entry name" value="3-KETO-L-GULONATE-6-PHOSPHATE DECARBOXYLASE SGBH-RELATED"/>
    <property type="match status" value="1"/>
</dbReference>
<evidence type="ECO:0000256" key="6">
    <source>
        <dbReference type="ARBA" id="ARBA00023277"/>
    </source>
</evidence>
<evidence type="ECO:0000256" key="5">
    <source>
        <dbReference type="ARBA" id="ARBA00023239"/>
    </source>
</evidence>
<dbReference type="EC" id="4.1.2.43" evidence="4"/>
<reference evidence="8 9" key="1">
    <citation type="submission" date="2014-08" db="EMBL/GenBank/DDBJ databases">
        <title>Complete genome sequence of Corynebacterium deserti GIMN1.010 (=DSM 45689), isolated from desert sand in western China.</title>
        <authorList>
            <person name="Ruckert C."/>
            <person name="Albersmeier A."/>
            <person name="Kalinowski J."/>
        </authorList>
    </citation>
    <scope>NUCLEOTIDE SEQUENCE [LARGE SCALE GENOMIC DNA]</scope>
    <source>
        <strain evidence="8 9">GIMN1.010</strain>
    </source>
</reference>
<feature type="domain" description="Orotidine 5'-phosphate decarboxylase" evidence="7">
    <location>
        <begin position="6"/>
        <end position="206"/>
    </location>
</feature>
<keyword evidence="5 8" id="KW-0456">Lyase</keyword>